<dbReference type="OrthoDB" id="1955119at2"/>
<name>A0A267MIW7_9FIRM</name>
<sequence length="71" mass="8709">MKLIRFRPYKKYTDEKLISDIQIVFRKIRCYENLEENMRICDEMIYEAKVRNLNCGKETLYKNILMGDGFY</sequence>
<evidence type="ECO:0000313" key="2">
    <source>
        <dbReference type="Proteomes" id="UP000216024"/>
    </source>
</evidence>
<reference evidence="1 2" key="1">
    <citation type="submission" date="2017-06" db="EMBL/GenBank/DDBJ databases">
        <title>Draft genome sequence of anaerobic fermentative bacterium Anaeromicrobium sediminis DY2726D isolated from West Pacific Ocean sediments.</title>
        <authorList>
            <person name="Zeng X."/>
        </authorList>
    </citation>
    <scope>NUCLEOTIDE SEQUENCE [LARGE SCALE GENOMIC DNA]</scope>
    <source>
        <strain evidence="1 2">DY2726D</strain>
    </source>
</reference>
<dbReference type="AlphaFoldDB" id="A0A267MIW7"/>
<evidence type="ECO:0000313" key="1">
    <source>
        <dbReference type="EMBL" id="PAB59476.1"/>
    </source>
</evidence>
<accession>A0A267MIW7</accession>
<dbReference type="EMBL" id="NIBG01000007">
    <property type="protein sequence ID" value="PAB59476.1"/>
    <property type="molecule type" value="Genomic_DNA"/>
</dbReference>
<keyword evidence="2" id="KW-1185">Reference proteome</keyword>
<dbReference type="Proteomes" id="UP000216024">
    <property type="component" value="Unassembled WGS sequence"/>
</dbReference>
<organism evidence="1 2">
    <name type="scientific">Anaeromicrobium sediminis</name>
    <dbReference type="NCBI Taxonomy" id="1478221"/>
    <lineage>
        <taxon>Bacteria</taxon>
        <taxon>Bacillati</taxon>
        <taxon>Bacillota</taxon>
        <taxon>Clostridia</taxon>
        <taxon>Peptostreptococcales</taxon>
        <taxon>Thermotaleaceae</taxon>
        <taxon>Anaeromicrobium</taxon>
    </lineage>
</organism>
<comment type="caution">
    <text evidence="1">The sequence shown here is derived from an EMBL/GenBank/DDBJ whole genome shotgun (WGS) entry which is preliminary data.</text>
</comment>
<protein>
    <submittedName>
        <fullName evidence="1">Uncharacterized protein</fullName>
    </submittedName>
</protein>
<proteinExistence type="predicted"/>
<dbReference type="RefSeq" id="WP_095133391.1">
    <property type="nucleotide sequence ID" value="NZ_NIBG01000007.1"/>
</dbReference>
<gene>
    <name evidence="1" type="ORF">CCE28_09675</name>
</gene>